<sequence length="224" mass="25930">MKILLGDKANIIIRAMLSQPDRKWVARDFEKEFGVGRARAAKVLSELRAKGFVGGVRSGRLAHSILQNKEELLEEWLKVYKFELNEAHLYYSTREDILPRLREYFAGKKEPNKYALALHTGANLITSYVNTQTIYCYLPVKDFKSASLDLRQVLDLKELKTGGNFYLINPYYRSATFFNTQIIKGFNVVSDLQLYLDLYHFPQRGRDHAEYLLKTLKEEGKPIA</sequence>
<dbReference type="EMBL" id="JYNY01000411">
    <property type="protein sequence ID" value="KJJ84045.1"/>
    <property type="molecule type" value="Genomic_DNA"/>
</dbReference>
<accession>A0A0F0CRI2</accession>
<evidence type="ECO:0000313" key="2">
    <source>
        <dbReference type="Proteomes" id="UP000033428"/>
    </source>
</evidence>
<name>A0A0F0CRI2_9BACT</name>
<proteinExistence type="predicted"/>
<dbReference type="AlphaFoldDB" id="A0A0F0CRI2"/>
<organism evidence="1 2">
    <name type="scientific">Candidatus Omnitrophus magneticus</name>
    <dbReference type="NCBI Taxonomy" id="1609969"/>
    <lineage>
        <taxon>Bacteria</taxon>
        <taxon>Pseudomonadati</taxon>
        <taxon>Candidatus Omnitrophota</taxon>
        <taxon>Candidatus Omnitrophus</taxon>
    </lineage>
</organism>
<dbReference type="InterPro" id="IPR019238">
    <property type="entry name" value="AbiEi_2"/>
</dbReference>
<gene>
    <name evidence="1" type="ORF">OMAG_002084</name>
</gene>
<comment type="caution">
    <text evidence="1">The sequence shown here is derived from an EMBL/GenBank/DDBJ whole genome shotgun (WGS) entry which is preliminary data.</text>
</comment>
<dbReference type="Pfam" id="PF09952">
    <property type="entry name" value="AbiEi_2"/>
    <property type="match status" value="1"/>
</dbReference>
<reference evidence="1 2" key="1">
    <citation type="submission" date="2015-02" db="EMBL/GenBank/DDBJ databases">
        <title>Single-cell genomics of uncultivated deep-branching MTB reveals a conserved set of magnetosome genes.</title>
        <authorList>
            <person name="Kolinko S."/>
            <person name="Richter M."/>
            <person name="Glockner F.O."/>
            <person name="Brachmann A."/>
            <person name="Schuler D."/>
        </authorList>
    </citation>
    <scope>NUCLEOTIDE SEQUENCE [LARGE SCALE GENOMIC DNA]</scope>
    <source>
        <strain evidence="1">SKK-01</strain>
    </source>
</reference>
<evidence type="ECO:0000313" key="1">
    <source>
        <dbReference type="EMBL" id="KJJ84045.1"/>
    </source>
</evidence>
<evidence type="ECO:0008006" key="3">
    <source>
        <dbReference type="Google" id="ProtNLM"/>
    </source>
</evidence>
<keyword evidence="2" id="KW-1185">Reference proteome</keyword>
<protein>
    <recommendedName>
        <fullName evidence="3">Transcriptional regulator</fullName>
    </recommendedName>
</protein>
<dbReference type="Proteomes" id="UP000033428">
    <property type="component" value="Unassembled WGS sequence"/>
</dbReference>